<sequence length="223" mass="24612">MSSSSRAGSVASHPPIETSGLSRSYDVSKSIFHRHYDINSTDGTPLFYADISLFTRNKPDLTLHAGASSQAPIVAVSNFLKFSGEYKLGLGDPDNMSSVQWEDMTKENIQSSRYRFEMAVPYEPSQAPGARRSFLWKRTRSVGVDGSAPSKWTTQNYKLLDERSEQVLAVFSGTKRPGKCGKIQIRVEYGEEFDRMVLISCLSLYEKARRRNHQGAAGGGGGG</sequence>
<dbReference type="OrthoDB" id="3431997at2759"/>
<name>A0A1F5LY55_PENAI</name>
<dbReference type="AlphaFoldDB" id="A0A1F5LY55"/>
<dbReference type="EMBL" id="LXJU01000001">
    <property type="protein sequence ID" value="OGE57976.1"/>
    <property type="molecule type" value="Genomic_DNA"/>
</dbReference>
<comment type="caution">
    <text evidence="1">The sequence shown here is derived from an EMBL/GenBank/DDBJ whole genome shotgun (WGS) entry which is preliminary data.</text>
</comment>
<dbReference type="GeneID" id="34571557"/>
<gene>
    <name evidence="1" type="ORF">PENARI_c001G08829</name>
</gene>
<protein>
    <submittedName>
        <fullName evidence="1">Uncharacterized protein</fullName>
    </submittedName>
</protein>
<reference evidence="1 2" key="1">
    <citation type="journal article" date="2016" name="Sci. Rep.">
        <title>Penicillium arizonense, a new, genome sequenced fungal species, reveals a high chemical diversity in secreted metabolites.</title>
        <authorList>
            <person name="Grijseels S."/>
            <person name="Nielsen J.C."/>
            <person name="Randelovic M."/>
            <person name="Nielsen J."/>
            <person name="Nielsen K.F."/>
            <person name="Workman M."/>
            <person name="Frisvad J.C."/>
        </authorList>
    </citation>
    <scope>NUCLEOTIDE SEQUENCE [LARGE SCALE GENOMIC DNA]</scope>
    <source>
        <strain evidence="1 2">CBS 141311</strain>
    </source>
</reference>
<evidence type="ECO:0000313" key="2">
    <source>
        <dbReference type="Proteomes" id="UP000177622"/>
    </source>
</evidence>
<dbReference type="RefSeq" id="XP_022493399.1">
    <property type="nucleotide sequence ID" value="XM_022626823.1"/>
</dbReference>
<organism evidence="1 2">
    <name type="scientific">Penicillium arizonense</name>
    <dbReference type="NCBI Taxonomy" id="1835702"/>
    <lineage>
        <taxon>Eukaryota</taxon>
        <taxon>Fungi</taxon>
        <taxon>Dikarya</taxon>
        <taxon>Ascomycota</taxon>
        <taxon>Pezizomycotina</taxon>
        <taxon>Eurotiomycetes</taxon>
        <taxon>Eurotiomycetidae</taxon>
        <taxon>Eurotiales</taxon>
        <taxon>Aspergillaceae</taxon>
        <taxon>Penicillium</taxon>
    </lineage>
</organism>
<dbReference type="STRING" id="1835702.A0A1F5LY55"/>
<accession>A0A1F5LY55</accession>
<keyword evidence="2" id="KW-1185">Reference proteome</keyword>
<proteinExistence type="predicted"/>
<evidence type="ECO:0000313" key="1">
    <source>
        <dbReference type="EMBL" id="OGE57976.1"/>
    </source>
</evidence>
<dbReference type="Proteomes" id="UP000177622">
    <property type="component" value="Unassembled WGS sequence"/>
</dbReference>